<proteinExistence type="predicted"/>
<gene>
    <name evidence="1" type="ORF">M513_11624</name>
</gene>
<sequence>MSLQWYFHNIRDEESAAAFLHEKGVFHRERSCRSCHQQMELCSSRNRLRLDNAIGLILAWSDKPSSMRFCKKHLGTPSAAHNAQHNQQVHAITDQSRGLLCITRHQLQSQM</sequence>
<protein>
    <submittedName>
        <fullName evidence="1">Uncharacterized protein</fullName>
    </submittedName>
</protein>
<organism evidence="1 2">
    <name type="scientific">Trichuris suis</name>
    <name type="common">pig whipworm</name>
    <dbReference type="NCBI Taxonomy" id="68888"/>
    <lineage>
        <taxon>Eukaryota</taxon>
        <taxon>Metazoa</taxon>
        <taxon>Ecdysozoa</taxon>
        <taxon>Nematoda</taxon>
        <taxon>Enoplea</taxon>
        <taxon>Dorylaimia</taxon>
        <taxon>Trichinellida</taxon>
        <taxon>Trichuridae</taxon>
        <taxon>Trichuris</taxon>
    </lineage>
</organism>
<accession>A0A085LR67</accession>
<dbReference type="EMBL" id="KL363325">
    <property type="protein sequence ID" value="KFD47463.1"/>
    <property type="molecule type" value="Genomic_DNA"/>
</dbReference>
<dbReference type="Proteomes" id="UP000030764">
    <property type="component" value="Unassembled WGS sequence"/>
</dbReference>
<name>A0A085LR67_9BILA</name>
<evidence type="ECO:0000313" key="2">
    <source>
        <dbReference type="Proteomes" id="UP000030764"/>
    </source>
</evidence>
<reference evidence="1 2" key="1">
    <citation type="journal article" date="2014" name="Nat. Genet.">
        <title>Genome and transcriptome of the porcine whipworm Trichuris suis.</title>
        <authorList>
            <person name="Jex A.R."/>
            <person name="Nejsum P."/>
            <person name="Schwarz E.M."/>
            <person name="Hu L."/>
            <person name="Young N.D."/>
            <person name="Hall R.S."/>
            <person name="Korhonen P.K."/>
            <person name="Liao S."/>
            <person name="Thamsborg S."/>
            <person name="Xia J."/>
            <person name="Xu P."/>
            <person name="Wang S."/>
            <person name="Scheerlinck J.P."/>
            <person name="Hofmann A."/>
            <person name="Sternberg P.W."/>
            <person name="Wang J."/>
            <person name="Gasser R.B."/>
        </authorList>
    </citation>
    <scope>NUCLEOTIDE SEQUENCE [LARGE SCALE GENOMIC DNA]</scope>
    <source>
        <strain evidence="1">DCEP-RM93M</strain>
    </source>
</reference>
<evidence type="ECO:0000313" key="1">
    <source>
        <dbReference type="EMBL" id="KFD47463.1"/>
    </source>
</evidence>
<keyword evidence="2" id="KW-1185">Reference proteome</keyword>
<dbReference type="AlphaFoldDB" id="A0A085LR67"/>